<evidence type="ECO:0008006" key="6">
    <source>
        <dbReference type="Google" id="ProtNLM"/>
    </source>
</evidence>
<feature type="transmembrane region" description="Helical" evidence="2">
    <location>
        <begin position="488"/>
        <end position="515"/>
    </location>
</feature>
<accession>A0A317XHI3</accession>
<evidence type="ECO:0000256" key="3">
    <source>
        <dbReference type="SAM" id="SignalP"/>
    </source>
</evidence>
<dbReference type="OrthoDB" id="2555114at2759"/>
<organism evidence="4 5">
    <name type="scientific">Testicularia cyperi</name>
    <dbReference type="NCBI Taxonomy" id="1882483"/>
    <lineage>
        <taxon>Eukaryota</taxon>
        <taxon>Fungi</taxon>
        <taxon>Dikarya</taxon>
        <taxon>Basidiomycota</taxon>
        <taxon>Ustilaginomycotina</taxon>
        <taxon>Ustilaginomycetes</taxon>
        <taxon>Ustilaginales</taxon>
        <taxon>Anthracoideaceae</taxon>
        <taxon>Testicularia</taxon>
    </lineage>
</organism>
<feature type="compositionally biased region" description="Low complexity" evidence="1">
    <location>
        <begin position="416"/>
        <end position="430"/>
    </location>
</feature>
<feature type="signal peptide" evidence="3">
    <location>
        <begin position="1"/>
        <end position="27"/>
    </location>
</feature>
<feature type="transmembrane region" description="Helical" evidence="2">
    <location>
        <begin position="185"/>
        <end position="216"/>
    </location>
</feature>
<feature type="transmembrane region" description="Helical" evidence="2">
    <location>
        <begin position="535"/>
        <end position="556"/>
    </location>
</feature>
<sequence length="704" mass="77976">MHPHYGADLRCAKLLHLSLLYLIVSDGATNPFRHRDEIFAFSDGTQPEDSYPCPLYQTMHLLISTYPLASDFQQHSVVITKFVWRRAYTSMSASLSPYASSLGWLQPIRASGFVFPDAIETNDDLVRFSHHLLRPRIVKPVLGVLIFTEIESVVTICACILILYKKSQTGKLWLFQTRKSTHGTFVVPNTVTTLVAGTIAYIICYLMWGASVIHYYHSNPAETFVLDCLWMMPGPWILLDLAAFYSIYGFVISCSPKSPIASSHMWTSFKRKWLFVPLPKSPWLMNGLILVLGPIFVAATTTLVGLSGHRWFTIAKPMARALSSKLAQLAPEAMQDAVDPILLEEAREMWAAMVRSWQMSEFALMCTDSLAIFAWIICLTWGLANQVYLVSHAYEMYPYRRAPSSGRAASPEWRSASKMSSSGASSTGTAVEDPTDEACTEKSHSSVWSRLWFLLTDGRPRGSDVALKEGTSTSGSAETYQKTWKMTLFCLCQASLLIAGVPLFIGSAHILLNWAWPALAVKGDIATCLNVKMCYVAFVTFACCTYLVVFSSVMTLDPLFKAVLGLNSKADDSAASRKSSHRPTTSGLALAASSQTLHDPGQSFSYPESVADQLEKLDREDSQEVICEQPSTTKPGHIAKKGSTSLRMTHLQQRTSRENSFLAPHPYSLPPAHLAGTMPEPLCVVTETVTTTVQSDHPYSYRNA</sequence>
<feature type="transmembrane region" description="Helical" evidence="2">
    <location>
        <begin position="370"/>
        <end position="391"/>
    </location>
</feature>
<evidence type="ECO:0000313" key="4">
    <source>
        <dbReference type="EMBL" id="PWY97723.1"/>
    </source>
</evidence>
<evidence type="ECO:0000256" key="2">
    <source>
        <dbReference type="SAM" id="Phobius"/>
    </source>
</evidence>
<keyword evidence="2" id="KW-1133">Transmembrane helix</keyword>
<feature type="chain" id="PRO_5016314725" description="Transmembrane protein" evidence="3">
    <location>
        <begin position="28"/>
        <end position="704"/>
    </location>
</feature>
<feature type="region of interest" description="Disordered" evidence="1">
    <location>
        <begin position="410"/>
        <end position="442"/>
    </location>
</feature>
<name>A0A317XHI3_9BASI</name>
<protein>
    <recommendedName>
        <fullName evidence="6">Transmembrane protein</fullName>
    </recommendedName>
</protein>
<keyword evidence="2" id="KW-0472">Membrane</keyword>
<keyword evidence="3" id="KW-0732">Signal</keyword>
<evidence type="ECO:0000256" key="1">
    <source>
        <dbReference type="SAM" id="MobiDB-lite"/>
    </source>
</evidence>
<feature type="transmembrane region" description="Helical" evidence="2">
    <location>
        <begin position="283"/>
        <end position="306"/>
    </location>
</feature>
<proteinExistence type="predicted"/>
<keyword evidence="2" id="KW-0812">Transmembrane</keyword>
<dbReference type="EMBL" id="KZ819202">
    <property type="protein sequence ID" value="PWY97723.1"/>
    <property type="molecule type" value="Genomic_DNA"/>
</dbReference>
<dbReference type="AlphaFoldDB" id="A0A317XHI3"/>
<dbReference type="InParanoid" id="A0A317XHI3"/>
<gene>
    <name evidence="4" type="ORF">BCV70DRAFT_233545</name>
</gene>
<keyword evidence="5" id="KW-1185">Reference proteome</keyword>
<evidence type="ECO:0000313" key="5">
    <source>
        <dbReference type="Proteomes" id="UP000246740"/>
    </source>
</evidence>
<feature type="transmembrane region" description="Helical" evidence="2">
    <location>
        <begin position="141"/>
        <end position="164"/>
    </location>
</feature>
<reference evidence="4 5" key="1">
    <citation type="journal article" date="2018" name="Mol. Biol. Evol.">
        <title>Broad Genomic Sampling Reveals a Smut Pathogenic Ancestry of the Fungal Clade Ustilaginomycotina.</title>
        <authorList>
            <person name="Kijpornyongpan T."/>
            <person name="Mondo S.J."/>
            <person name="Barry K."/>
            <person name="Sandor L."/>
            <person name="Lee J."/>
            <person name="Lipzen A."/>
            <person name="Pangilinan J."/>
            <person name="LaButti K."/>
            <person name="Hainaut M."/>
            <person name="Henrissat B."/>
            <person name="Grigoriev I.V."/>
            <person name="Spatafora J.W."/>
            <person name="Aime M.C."/>
        </authorList>
    </citation>
    <scope>NUCLEOTIDE SEQUENCE [LARGE SCALE GENOMIC DNA]</scope>
    <source>
        <strain evidence="4 5">MCA 3645</strain>
    </source>
</reference>
<dbReference type="Proteomes" id="UP000246740">
    <property type="component" value="Unassembled WGS sequence"/>
</dbReference>